<keyword evidence="4" id="KW-0472">Membrane</keyword>
<gene>
    <name evidence="8" type="ORF">IFO69_07010</name>
</gene>
<evidence type="ECO:0000256" key="1">
    <source>
        <dbReference type="ARBA" id="ARBA00004442"/>
    </source>
</evidence>
<proteinExistence type="inferred from homology"/>
<evidence type="ECO:0000259" key="6">
    <source>
        <dbReference type="Pfam" id="PF07980"/>
    </source>
</evidence>
<comment type="similarity">
    <text evidence="2">Belongs to the SusD family.</text>
</comment>
<evidence type="ECO:0000313" key="9">
    <source>
        <dbReference type="Proteomes" id="UP000647133"/>
    </source>
</evidence>
<dbReference type="Proteomes" id="UP000647133">
    <property type="component" value="Unassembled WGS sequence"/>
</dbReference>
<dbReference type="SUPFAM" id="SSF48452">
    <property type="entry name" value="TPR-like"/>
    <property type="match status" value="1"/>
</dbReference>
<feature type="domain" description="SusD-like N-terminal" evidence="7">
    <location>
        <begin position="80"/>
        <end position="204"/>
    </location>
</feature>
<keyword evidence="3" id="KW-0732">Signal</keyword>
<dbReference type="EMBL" id="JACYTQ010000002">
    <property type="protein sequence ID" value="MBD8488491.1"/>
    <property type="molecule type" value="Genomic_DNA"/>
</dbReference>
<dbReference type="PROSITE" id="PS51257">
    <property type="entry name" value="PROKAR_LIPOPROTEIN"/>
    <property type="match status" value="1"/>
</dbReference>
<dbReference type="InterPro" id="IPR012944">
    <property type="entry name" value="SusD_RagB_dom"/>
</dbReference>
<evidence type="ECO:0000256" key="5">
    <source>
        <dbReference type="ARBA" id="ARBA00023237"/>
    </source>
</evidence>
<name>A0ABR9AID2_9BACT</name>
<evidence type="ECO:0000259" key="7">
    <source>
        <dbReference type="Pfam" id="PF14322"/>
    </source>
</evidence>
<dbReference type="InterPro" id="IPR011990">
    <property type="entry name" value="TPR-like_helical_dom_sf"/>
</dbReference>
<dbReference type="RefSeq" id="WP_192009357.1">
    <property type="nucleotide sequence ID" value="NZ_JACYTQ010000002.1"/>
</dbReference>
<accession>A0ABR9AID2</accession>
<dbReference type="Pfam" id="PF07980">
    <property type="entry name" value="SusD_RagB"/>
    <property type="match status" value="1"/>
</dbReference>
<keyword evidence="5" id="KW-0998">Cell outer membrane</keyword>
<dbReference type="InterPro" id="IPR033985">
    <property type="entry name" value="SusD-like_N"/>
</dbReference>
<dbReference type="Gene3D" id="1.25.40.390">
    <property type="match status" value="1"/>
</dbReference>
<comment type="subcellular location">
    <subcellularLocation>
        <location evidence="1">Cell outer membrane</location>
    </subcellularLocation>
</comment>
<evidence type="ECO:0000256" key="3">
    <source>
        <dbReference type="ARBA" id="ARBA00022729"/>
    </source>
</evidence>
<comment type="caution">
    <text evidence="8">The sequence shown here is derived from an EMBL/GenBank/DDBJ whole genome shotgun (WGS) entry which is preliminary data.</text>
</comment>
<evidence type="ECO:0000256" key="2">
    <source>
        <dbReference type="ARBA" id="ARBA00006275"/>
    </source>
</evidence>
<keyword evidence="9" id="KW-1185">Reference proteome</keyword>
<dbReference type="Pfam" id="PF14322">
    <property type="entry name" value="SusD-like_3"/>
    <property type="match status" value="1"/>
</dbReference>
<evidence type="ECO:0000313" key="8">
    <source>
        <dbReference type="EMBL" id="MBD8488491.1"/>
    </source>
</evidence>
<feature type="domain" description="RagB/SusD" evidence="6">
    <location>
        <begin position="258"/>
        <end position="531"/>
    </location>
</feature>
<evidence type="ECO:0000256" key="4">
    <source>
        <dbReference type="ARBA" id="ARBA00023136"/>
    </source>
</evidence>
<reference evidence="8 9" key="1">
    <citation type="submission" date="2020-09" db="EMBL/GenBank/DDBJ databases">
        <title>Echinicola sp. CAU 1574 isolated from sand of Sido Beach.</title>
        <authorList>
            <person name="Kim W."/>
        </authorList>
    </citation>
    <scope>NUCLEOTIDE SEQUENCE [LARGE SCALE GENOMIC DNA]</scope>
    <source>
        <strain evidence="8 9">CAU 1574</strain>
    </source>
</reference>
<organism evidence="8 9">
    <name type="scientific">Echinicola arenosa</name>
    <dbReference type="NCBI Taxonomy" id="2774144"/>
    <lineage>
        <taxon>Bacteria</taxon>
        <taxon>Pseudomonadati</taxon>
        <taxon>Bacteroidota</taxon>
        <taxon>Cytophagia</taxon>
        <taxon>Cytophagales</taxon>
        <taxon>Cyclobacteriaceae</taxon>
        <taxon>Echinicola</taxon>
    </lineage>
</organism>
<protein>
    <submittedName>
        <fullName evidence="8">RagB/SusD family nutrient uptake outer membrane protein</fullName>
    </submittedName>
</protein>
<sequence>MKRIYILFVIGGLLFTACEGILEKSPLDDISAETFWISENDFKLAANDLYAGIGLSTIEDVQSIDYFARNSVSNGTFQASNTDGGFWSSAYTRIRRANDLIENAATSVLSESVTNRYVAEARFFRGFYHALLMKRYGDIPYTDKTLDFSDVTPERDDRSLVVEAIIADFNFAADQLPRKSELMSNEVGRITRGVVLGYLSRIALYEGTRAKYHGYGDANSLLTIARDAAKEVIDEGEYSLFQGPLEEVFYFENQDNSEVMFSIRYDEEQTGVSPRGRGHVIDASQEPTKYLADAFLCSDGLPIEKSSLFMGYESLASEFENRDPRMKATIWEPGTMFDGQPLVPDLTRTATGYWPKKPGDPLAQTVTFVYTDVILMRYAEILLNYAEAVYELSGSISDAELDNSINILRNRSGVDMPPLSNQFVTANGLEMLEELRRERRVELAGEGFRYDDIMRWKTAEIDLPMGVLGAVFQQDNYPDLDPGSDINLDENGVIIAESSEARSFEAPRQYLFPLPLRELELNPNFSQNTDW</sequence>